<dbReference type="RefSeq" id="WP_005822246.1">
    <property type="nucleotide sequence ID" value="NZ_ACQL01000031.1"/>
</dbReference>
<proteinExistence type="predicted"/>
<dbReference type="InterPro" id="IPR053738">
    <property type="entry name" value="Lambda_capsid_assembly"/>
</dbReference>
<dbReference type="eggNOG" id="ENOG502Z7K7">
    <property type="taxonomic scope" value="Bacteria"/>
</dbReference>
<dbReference type="Proteomes" id="UP000005532">
    <property type="component" value="Unassembled WGS sequence"/>
</dbReference>
<sequence length="301" mass="33971">MSNTLANKRIQDPVLTTLAQGYHNAEMICETLFPVVEIEKEAGKIPQFGRLAFRLSSTVREVHGDSNRLTPEDITSLNVELEEHDLEYPIDYREENEASYKLKEYALSVVQDRITLGREAKVAELVQNPDNYDKENVIQLTSKSEKENPLLIIDKGIDTVASTIGRKPNVCVIAKDVWVVLKQNQELIERIKYTRTGILTPEVFAEMIGVETVKIGGAMQEHEGKLKPLWSDSIILAYVPKKTKSIYEPSFGYTVRREKGLFVDTYLEKGGKVKILRCTDIHKPHLLGKSAGYLIKGALNI</sequence>
<reference evidence="1 2" key="1">
    <citation type="journal article" date="2010" name="Vet. Microbiol.">
        <title>Production of haemolysins by strains of the Actinobacillus minor/porcitonsillarum complex.</title>
        <authorList>
            <person name="Arya G."/>
            <person name="Niven D.F."/>
        </authorList>
    </citation>
    <scope>NUCLEOTIDE SEQUENCE [LARGE SCALE GENOMIC DNA]</scope>
    <source>
        <strain evidence="1 2">NM305</strain>
    </source>
</reference>
<dbReference type="EMBL" id="ACQL01000031">
    <property type="protein sequence ID" value="EER48043.1"/>
    <property type="molecule type" value="Genomic_DNA"/>
</dbReference>
<comment type="caution">
    <text evidence="1">The sequence shown here is derived from an EMBL/GenBank/DDBJ whole genome shotgun (WGS) entry which is preliminary data.</text>
</comment>
<gene>
    <name evidence="1" type="ORF">AM305_04703</name>
</gene>
<protein>
    <submittedName>
        <fullName evidence="1">Hypothetical bacteriophage protein</fullName>
    </submittedName>
</protein>
<dbReference type="Gene3D" id="3.90.1690.10">
    <property type="entry name" value="phage-related protein like domain"/>
    <property type="match status" value="1"/>
</dbReference>
<accession>C5RZ20</accession>
<evidence type="ECO:0000313" key="1">
    <source>
        <dbReference type="EMBL" id="EER48043.1"/>
    </source>
</evidence>
<dbReference type="AlphaFoldDB" id="C5RZ20"/>
<name>C5RZ20_9PAST</name>
<organism evidence="1 2">
    <name type="scientific">Actinobacillus minor NM305</name>
    <dbReference type="NCBI Taxonomy" id="637911"/>
    <lineage>
        <taxon>Bacteria</taxon>
        <taxon>Pseudomonadati</taxon>
        <taxon>Pseudomonadota</taxon>
        <taxon>Gammaproteobacteria</taxon>
        <taxon>Pasteurellales</taxon>
        <taxon>Pasteurellaceae</taxon>
        <taxon>Actinobacillus</taxon>
    </lineage>
</organism>
<evidence type="ECO:0000313" key="2">
    <source>
        <dbReference type="Proteomes" id="UP000005532"/>
    </source>
</evidence>